<accession>A0A7Y9J7I7</accession>
<proteinExistence type="inferred from homology"/>
<keyword evidence="3" id="KW-0963">Cytoplasm</keyword>
<evidence type="ECO:0000256" key="1">
    <source>
        <dbReference type="ARBA" id="ARBA00004496"/>
    </source>
</evidence>
<evidence type="ECO:0008006" key="8">
    <source>
        <dbReference type="Google" id="ProtNLM"/>
    </source>
</evidence>
<comment type="similarity">
    <text evidence="2">Belongs to the EspG family.</text>
</comment>
<feature type="region of interest" description="Disordered" evidence="5">
    <location>
        <begin position="205"/>
        <end position="227"/>
    </location>
</feature>
<keyword evidence="7" id="KW-1185">Reference proteome</keyword>
<name>A0A7Y9J7I7_9PSEU</name>
<reference evidence="6 7" key="1">
    <citation type="submission" date="2020-07" db="EMBL/GenBank/DDBJ databases">
        <title>Sequencing the genomes of 1000 actinobacteria strains.</title>
        <authorList>
            <person name="Klenk H.-P."/>
        </authorList>
    </citation>
    <scope>NUCLEOTIDE SEQUENCE [LARGE SCALE GENOMIC DNA]</scope>
    <source>
        <strain evidence="6 7">DSM 45772</strain>
    </source>
</reference>
<dbReference type="EMBL" id="JACCBN010000001">
    <property type="protein sequence ID" value="NYD38440.1"/>
    <property type="molecule type" value="Genomic_DNA"/>
</dbReference>
<dbReference type="Proteomes" id="UP000535890">
    <property type="component" value="Unassembled WGS sequence"/>
</dbReference>
<evidence type="ECO:0000256" key="2">
    <source>
        <dbReference type="ARBA" id="ARBA00006411"/>
    </source>
</evidence>
<evidence type="ECO:0000313" key="7">
    <source>
        <dbReference type="Proteomes" id="UP000535890"/>
    </source>
</evidence>
<dbReference type="RefSeq" id="WP_179795888.1">
    <property type="nucleotide sequence ID" value="NZ_BAABHP010000006.1"/>
</dbReference>
<comment type="caution">
    <text evidence="6">The sequence shown here is derived from an EMBL/GenBank/DDBJ whole genome shotgun (WGS) entry which is preliminary data.</text>
</comment>
<dbReference type="InterPro" id="IPR025734">
    <property type="entry name" value="EspG"/>
</dbReference>
<gene>
    <name evidence="6" type="ORF">BJ983_004542</name>
</gene>
<organism evidence="6 7">
    <name type="scientific">Actinomycetospora corticicola</name>
    <dbReference type="NCBI Taxonomy" id="663602"/>
    <lineage>
        <taxon>Bacteria</taxon>
        <taxon>Bacillati</taxon>
        <taxon>Actinomycetota</taxon>
        <taxon>Actinomycetes</taxon>
        <taxon>Pseudonocardiales</taxon>
        <taxon>Pseudonocardiaceae</taxon>
        <taxon>Actinomycetospora</taxon>
    </lineage>
</organism>
<dbReference type="Pfam" id="PF14011">
    <property type="entry name" value="ESX-1_EspG"/>
    <property type="match status" value="1"/>
</dbReference>
<evidence type="ECO:0000313" key="6">
    <source>
        <dbReference type="EMBL" id="NYD38440.1"/>
    </source>
</evidence>
<keyword evidence="4" id="KW-0143">Chaperone</keyword>
<evidence type="ECO:0000256" key="5">
    <source>
        <dbReference type="SAM" id="MobiDB-lite"/>
    </source>
</evidence>
<sequence length="246" mass="25826">MIVLRRHELLWVLEQCGAGDWPYPLTPVAWPADTEDETVLARARTEDALAGRGLLRSDPAAALLAVGTAVRDARWQVDLVRRGSGSAAAVGLAGPGGGALLSSTDHAGADVVVRPVAPAGIAAAVLALVPRLPPAPGPPLEVPPAAAAVETRRRERQRTDVDAVLEHAVAWTQLGVAVTPNGVNWADDRADARIKWLDSPRGRYRLRHDRGRSGPPGSRLVPDDAASPGTLAEVEALLVEPGRSTT</sequence>
<comment type="subcellular location">
    <subcellularLocation>
        <location evidence="1">Cytoplasm</location>
    </subcellularLocation>
</comment>
<protein>
    <recommendedName>
        <fullName evidence="8">ESAT-6 protein secretion system EspG family protein</fullName>
    </recommendedName>
</protein>
<evidence type="ECO:0000256" key="4">
    <source>
        <dbReference type="ARBA" id="ARBA00023186"/>
    </source>
</evidence>
<dbReference type="AlphaFoldDB" id="A0A7Y9J7I7"/>
<evidence type="ECO:0000256" key="3">
    <source>
        <dbReference type="ARBA" id="ARBA00022490"/>
    </source>
</evidence>